<feature type="transmembrane region" description="Helical" evidence="1">
    <location>
        <begin position="84"/>
        <end position="106"/>
    </location>
</feature>
<protein>
    <submittedName>
        <fullName evidence="2">M50 family peptidase</fullName>
    </submittedName>
</protein>
<accession>A0A3A8J4V4</accession>
<reference evidence="3" key="1">
    <citation type="submission" date="2018-09" db="EMBL/GenBank/DDBJ databases">
        <authorList>
            <person name="Livingstone P.G."/>
            <person name="Whitworth D.E."/>
        </authorList>
    </citation>
    <scope>NUCLEOTIDE SEQUENCE [LARGE SCALE GENOMIC DNA]</scope>
    <source>
        <strain evidence="3">CA054A</strain>
    </source>
</reference>
<keyword evidence="1" id="KW-0812">Transmembrane</keyword>
<dbReference type="InterPro" id="IPR049500">
    <property type="entry name" value="Peptidase_M50B-like"/>
</dbReference>
<organism evidence="2 3">
    <name type="scientific">Corallococcus terminator</name>
    <dbReference type="NCBI Taxonomy" id="2316733"/>
    <lineage>
        <taxon>Bacteria</taxon>
        <taxon>Pseudomonadati</taxon>
        <taxon>Myxococcota</taxon>
        <taxon>Myxococcia</taxon>
        <taxon>Myxococcales</taxon>
        <taxon>Cystobacterineae</taxon>
        <taxon>Myxococcaceae</taxon>
        <taxon>Corallococcus</taxon>
    </lineage>
</organism>
<feature type="transmembrane region" description="Helical" evidence="1">
    <location>
        <begin position="194"/>
        <end position="224"/>
    </location>
</feature>
<sequence>MRTASGATLDVGRLALLLLMLGASWYFWDSPVLYPVKLLVVMMHESGHAIGTLVMGGSVDRVHLAMNEGGECMSRIPPGFLNMVVLYSSGYLGSAVAGAALMVATFRFQLGRAVMGAAAVWLAVMGVFYAGDPFTLVFCLGMAVALGLGTRFLPSVVVDALNLFLAAFTSLYALFDLRSDLWDSTRRNMTDAALLANVTWVPSIVWAALWSLLSVVLLIAAAYWSLHAKPRDGGGVRMPPVARARRV</sequence>
<evidence type="ECO:0000313" key="2">
    <source>
        <dbReference type="EMBL" id="RKG85581.1"/>
    </source>
</evidence>
<keyword evidence="1" id="KW-1133">Transmembrane helix</keyword>
<evidence type="ECO:0000256" key="1">
    <source>
        <dbReference type="SAM" id="Phobius"/>
    </source>
</evidence>
<feature type="transmembrane region" description="Helical" evidence="1">
    <location>
        <begin position="118"/>
        <end position="146"/>
    </location>
</feature>
<feature type="transmembrane region" description="Helical" evidence="1">
    <location>
        <begin position="152"/>
        <end position="174"/>
    </location>
</feature>
<feature type="transmembrane region" description="Helical" evidence="1">
    <location>
        <begin position="12"/>
        <end position="28"/>
    </location>
</feature>
<keyword evidence="3" id="KW-1185">Reference proteome</keyword>
<dbReference type="PANTHER" id="PTHR33979:SF2">
    <property type="entry name" value="PEPTIDASE M50B-LIKE-DOMAIN-CONTAINING PROTEIN"/>
    <property type="match status" value="1"/>
</dbReference>
<dbReference type="EMBL" id="RAVZ01000130">
    <property type="protein sequence ID" value="RKG85581.1"/>
    <property type="molecule type" value="Genomic_DNA"/>
</dbReference>
<dbReference type="Pfam" id="PF13398">
    <property type="entry name" value="Peptidase_M50B"/>
    <property type="match status" value="1"/>
</dbReference>
<name>A0A3A8J4V4_9BACT</name>
<dbReference type="PANTHER" id="PTHR33979">
    <property type="entry name" value="OS02G0221600 PROTEIN"/>
    <property type="match status" value="1"/>
</dbReference>
<gene>
    <name evidence="2" type="ORF">D7V88_19555</name>
</gene>
<keyword evidence="1" id="KW-0472">Membrane</keyword>
<dbReference type="AlphaFoldDB" id="A0A3A8J4V4"/>
<comment type="caution">
    <text evidence="2">The sequence shown here is derived from an EMBL/GenBank/DDBJ whole genome shotgun (WGS) entry which is preliminary data.</text>
</comment>
<evidence type="ECO:0000313" key="3">
    <source>
        <dbReference type="Proteomes" id="UP000268094"/>
    </source>
</evidence>
<dbReference type="Proteomes" id="UP000268094">
    <property type="component" value="Unassembled WGS sequence"/>
</dbReference>
<proteinExistence type="predicted"/>
<dbReference type="OrthoDB" id="5381474at2"/>
<dbReference type="RefSeq" id="WP_120542170.1">
    <property type="nucleotide sequence ID" value="NZ_RAVZ01000130.1"/>
</dbReference>